<keyword evidence="2" id="KW-1185">Reference proteome</keyword>
<accession>A0ABV1ASQ3</accession>
<gene>
    <name evidence="1" type="ORF">WMO44_03525</name>
</gene>
<evidence type="ECO:0000313" key="1">
    <source>
        <dbReference type="EMBL" id="MEQ2361219.1"/>
    </source>
</evidence>
<evidence type="ECO:0000313" key="2">
    <source>
        <dbReference type="Proteomes" id="UP001457197"/>
    </source>
</evidence>
<proteinExistence type="predicted"/>
<sequence length="90" mass="10639">MISDVRQSSPGRYGLGEFFRGKIRYFSTISTGFSTDFVRKTKKKRGKVLFCRKTVWKTRVKLWNTHFLPKNLWKTTRFSSAAPQNEERCL</sequence>
<name>A0ABV1ASQ3_9FIRM</name>
<organism evidence="1 2">
    <name type="scientific">Faecalibacterium tardum</name>
    <dbReference type="NCBI Taxonomy" id="3133156"/>
    <lineage>
        <taxon>Bacteria</taxon>
        <taxon>Bacillati</taxon>
        <taxon>Bacillota</taxon>
        <taxon>Clostridia</taxon>
        <taxon>Eubacteriales</taxon>
        <taxon>Oscillospiraceae</taxon>
        <taxon>Faecalibacterium</taxon>
    </lineage>
</organism>
<dbReference type="Proteomes" id="UP001457197">
    <property type="component" value="Unassembled WGS sequence"/>
</dbReference>
<reference evidence="1 2" key="1">
    <citation type="submission" date="2024-03" db="EMBL/GenBank/DDBJ databases">
        <title>Human intestinal bacterial collection.</title>
        <authorList>
            <person name="Pauvert C."/>
            <person name="Hitch T.C.A."/>
            <person name="Clavel T."/>
        </authorList>
    </citation>
    <scope>NUCLEOTIDE SEQUENCE [LARGE SCALE GENOMIC DNA]</scope>
    <source>
        <strain evidence="1 2">CLA-AA-H175</strain>
    </source>
</reference>
<comment type="caution">
    <text evidence="1">The sequence shown here is derived from an EMBL/GenBank/DDBJ whole genome shotgun (WGS) entry which is preliminary data.</text>
</comment>
<protein>
    <submittedName>
        <fullName evidence="1">Uncharacterized protein</fullName>
    </submittedName>
</protein>
<dbReference type="EMBL" id="JBBMEO010000003">
    <property type="protein sequence ID" value="MEQ2361219.1"/>
    <property type="molecule type" value="Genomic_DNA"/>
</dbReference>